<sequence>MTELTCGPIMHLVCAIWCMQQPPLPLLPSTPTSTCDLRLCVRFAASLTWVMSVSAITLTLTLATRPGPWAKLQGA</sequence>
<comment type="caution">
    <text evidence="1">The sequence shown here is derived from an EMBL/GenBank/DDBJ whole genome shotgun (WGS) entry which is preliminary data.</text>
</comment>
<dbReference type="Proteomes" id="UP000485058">
    <property type="component" value="Unassembled WGS sequence"/>
</dbReference>
<dbReference type="EMBL" id="BLLF01000790">
    <property type="protein sequence ID" value="GFH14977.1"/>
    <property type="molecule type" value="Genomic_DNA"/>
</dbReference>
<evidence type="ECO:0000313" key="1">
    <source>
        <dbReference type="EMBL" id="GFH14977.1"/>
    </source>
</evidence>
<name>A0A699YXH4_HAELA</name>
<evidence type="ECO:0000313" key="2">
    <source>
        <dbReference type="Proteomes" id="UP000485058"/>
    </source>
</evidence>
<dbReference type="AlphaFoldDB" id="A0A699YXH4"/>
<protein>
    <submittedName>
        <fullName evidence="1">Uncharacterized protein</fullName>
    </submittedName>
</protein>
<gene>
    <name evidence="1" type="ORF">HaLaN_11122</name>
</gene>
<proteinExistence type="predicted"/>
<organism evidence="1 2">
    <name type="scientific">Haematococcus lacustris</name>
    <name type="common">Green alga</name>
    <name type="synonym">Haematococcus pluvialis</name>
    <dbReference type="NCBI Taxonomy" id="44745"/>
    <lineage>
        <taxon>Eukaryota</taxon>
        <taxon>Viridiplantae</taxon>
        <taxon>Chlorophyta</taxon>
        <taxon>core chlorophytes</taxon>
        <taxon>Chlorophyceae</taxon>
        <taxon>CS clade</taxon>
        <taxon>Chlamydomonadales</taxon>
        <taxon>Haematococcaceae</taxon>
        <taxon>Haematococcus</taxon>
    </lineage>
</organism>
<reference evidence="1 2" key="1">
    <citation type="submission" date="2020-02" db="EMBL/GenBank/DDBJ databases">
        <title>Draft genome sequence of Haematococcus lacustris strain NIES-144.</title>
        <authorList>
            <person name="Morimoto D."/>
            <person name="Nakagawa S."/>
            <person name="Yoshida T."/>
            <person name="Sawayama S."/>
        </authorList>
    </citation>
    <scope>NUCLEOTIDE SEQUENCE [LARGE SCALE GENOMIC DNA]</scope>
    <source>
        <strain evidence="1 2">NIES-144</strain>
    </source>
</reference>
<keyword evidence="2" id="KW-1185">Reference proteome</keyword>
<accession>A0A699YXH4</accession>